<dbReference type="EMBL" id="UINC01223270">
    <property type="protein sequence ID" value="SVE52396.1"/>
    <property type="molecule type" value="Genomic_DNA"/>
</dbReference>
<dbReference type="InterPro" id="IPR013783">
    <property type="entry name" value="Ig-like_fold"/>
</dbReference>
<dbReference type="InterPro" id="IPR015919">
    <property type="entry name" value="Cadherin-like_sf"/>
</dbReference>
<dbReference type="GO" id="GO:0042383">
    <property type="term" value="C:sarcolemma"/>
    <property type="evidence" value="ECO:0007669"/>
    <property type="project" value="TreeGrafter"/>
</dbReference>
<sequence>NSLPVFTITSSALTSATEDAIYSYTVTATDGDGTAPTFAAPTLPSWLSFNASTKVLSGTPLNAHVGAHQVKLTVSDAFGTVDTLFTITVDNVNDAPVFTSTALTIAIENTAYSYTVSSSDADGTTLAYTAPTLPSWLSFDASTKVLSGTPLNADVGAHDVKLSVSDGTVTVDQ</sequence>
<dbReference type="GO" id="GO:0043236">
    <property type="term" value="F:laminin binding"/>
    <property type="evidence" value="ECO:0007669"/>
    <property type="project" value="TreeGrafter"/>
</dbReference>
<dbReference type="PANTHER" id="PTHR21559:SF21">
    <property type="entry name" value="DYSTROGLYCAN 1"/>
    <property type="match status" value="1"/>
</dbReference>
<proteinExistence type="predicted"/>
<dbReference type="Pfam" id="PF05345">
    <property type="entry name" value="He_PIG"/>
    <property type="match status" value="2"/>
</dbReference>
<dbReference type="GO" id="GO:0021675">
    <property type="term" value="P:nerve development"/>
    <property type="evidence" value="ECO:0007669"/>
    <property type="project" value="TreeGrafter"/>
</dbReference>
<reference evidence="2" key="1">
    <citation type="submission" date="2018-05" db="EMBL/GenBank/DDBJ databases">
        <authorList>
            <person name="Lanie J.A."/>
            <person name="Ng W.-L."/>
            <person name="Kazmierczak K.M."/>
            <person name="Andrzejewski T.M."/>
            <person name="Davidsen T.M."/>
            <person name="Wayne K.J."/>
            <person name="Tettelin H."/>
            <person name="Glass J.I."/>
            <person name="Rusch D."/>
            <person name="Podicherti R."/>
            <person name="Tsui H.-C.T."/>
            <person name="Winkler M.E."/>
        </authorList>
    </citation>
    <scope>NUCLEOTIDE SEQUENCE</scope>
</reference>
<dbReference type="GO" id="GO:0016203">
    <property type="term" value="P:muscle attachment"/>
    <property type="evidence" value="ECO:0007669"/>
    <property type="project" value="TreeGrafter"/>
</dbReference>
<dbReference type="GO" id="GO:0007411">
    <property type="term" value="P:axon guidance"/>
    <property type="evidence" value="ECO:0007669"/>
    <property type="project" value="TreeGrafter"/>
</dbReference>
<dbReference type="GO" id="GO:0005509">
    <property type="term" value="F:calcium ion binding"/>
    <property type="evidence" value="ECO:0007669"/>
    <property type="project" value="InterPro"/>
</dbReference>
<name>A0A383E6G0_9ZZZZ</name>
<feature type="domain" description="Dystroglycan-type cadherin-like" evidence="1">
    <location>
        <begin position="102"/>
        <end position="172"/>
    </location>
</feature>
<evidence type="ECO:0000313" key="2">
    <source>
        <dbReference type="EMBL" id="SVE52396.1"/>
    </source>
</evidence>
<dbReference type="GO" id="GO:0002009">
    <property type="term" value="P:morphogenesis of an epithelium"/>
    <property type="evidence" value="ECO:0007669"/>
    <property type="project" value="TreeGrafter"/>
</dbReference>
<feature type="domain" description="Dystroglycan-type cadherin-like" evidence="1">
    <location>
        <begin position="6"/>
        <end position="96"/>
    </location>
</feature>
<accession>A0A383E6G0</accession>
<dbReference type="SMART" id="SM00736">
    <property type="entry name" value="CADG"/>
    <property type="match status" value="2"/>
</dbReference>
<evidence type="ECO:0000259" key="1">
    <source>
        <dbReference type="SMART" id="SM00736"/>
    </source>
</evidence>
<organism evidence="2">
    <name type="scientific">marine metagenome</name>
    <dbReference type="NCBI Taxonomy" id="408172"/>
    <lineage>
        <taxon>unclassified sequences</taxon>
        <taxon>metagenomes</taxon>
        <taxon>ecological metagenomes</taxon>
    </lineage>
</organism>
<dbReference type="InterPro" id="IPR006644">
    <property type="entry name" value="Cadg"/>
</dbReference>
<dbReference type="GO" id="GO:0016011">
    <property type="term" value="C:dystroglycan complex"/>
    <property type="evidence" value="ECO:0007669"/>
    <property type="project" value="TreeGrafter"/>
</dbReference>
<dbReference type="PANTHER" id="PTHR21559">
    <property type="entry name" value="DYSTROGLYCAN-RELATED"/>
    <property type="match status" value="1"/>
</dbReference>
<protein>
    <recommendedName>
        <fullName evidence="1">Dystroglycan-type cadherin-like domain-containing protein</fullName>
    </recommendedName>
</protein>
<feature type="non-terminal residue" evidence="2">
    <location>
        <position position="1"/>
    </location>
</feature>
<dbReference type="SUPFAM" id="SSF49313">
    <property type="entry name" value="Cadherin-like"/>
    <property type="match status" value="2"/>
</dbReference>
<dbReference type="AlphaFoldDB" id="A0A383E6G0"/>
<dbReference type="Gene3D" id="2.60.40.10">
    <property type="entry name" value="Immunoglobulins"/>
    <property type="match status" value="2"/>
</dbReference>
<gene>
    <name evidence="2" type="ORF">METZ01_LOCUS505250</name>
</gene>